<protein>
    <submittedName>
        <fullName evidence="1">ORF1227</fullName>
    </submittedName>
</protein>
<dbReference type="Proteomes" id="UP000267516">
    <property type="component" value="Segment"/>
</dbReference>
<dbReference type="EMBL" id="MF768985">
    <property type="protein sequence ID" value="ATU83455.1"/>
    <property type="molecule type" value="Genomic_DNA"/>
</dbReference>
<accession>A0A2D3I4Y7</accession>
<proteinExistence type="predicted"/>
<reference evidence="1" key="1">
    <citation type="journal article" date="2018" name="Aquaculture">
        <title>Complete genome sequence of a white spot syndrome virus associated with a disease incursion in Australia.</title>
        <authorList>
            <person name="Oakey J."/>
            <person name="Smith C.S."/>
        </authorList>
    </citation>
    <scope>NUCLEOTIDE SEQUENCE [LARGE SCALE GENOMIC DNA]</scope>
    <source>
        <strain evidence="1">WSSV-AU</strain>
    </source>
</reference>
<sequence length="225" mass="24492">MLPVLLLPPIFTPLLRILLNMEVESCTRSVWSHVLLPSLGTTPLSKKNALFKHDVAKAPLVIIKSITSIIRSNCTERSPIAEIDVFHSIGIKLSTSSGILNPTISLTEKMLVIVLIKLRGIFGVAAPIAGRKSSIRAKCFIIFAVSFNHTLILLGSSDTTSKYSDFSHSISNLTSTSSLVFLSNSTNRRSGGLAHFQLEGLFTCIKSLTEYLLSSDLIRLAPLVD</sequence>
<evidence type="ECO:0000313" key="1">
    <source>
        <dbReference type="EMBL" id="ATU83455.1"/>
    </source>
</evidence>
<organism evidence="1">
    <name type="scientific">White spot syndrome virus</name>
    <dbReference type="NCBI Taxonomy" id="342409"/>
    <lineage>
        <taxon>Viruses</taxon>
        <taxon>Viruses incertae sedis</taxon>
        <taxon>Naldaviricetes</taxon>
        <taxon>Nimaviridae</taxon>
        <taxon>Whispovirus</taxon>
    </lineage>
</organism>
<name>A0A2D3I4Y7_9VIRU</name>